<feature type="domain" description="RNA-binding protein AU-1/Ribonuclease E/G" evidence="6">
    <location>
        <begin position="113"/>
        <end position="373"/>
    </location>
</feature>
<gene>
    <name evidence="7" type="ORF">N781_10655</name>
</gene>
<dbReference type="InterPro" id="IPR004659">
    <property type="entry name" value="RNase_E/G"/>
</dbReference>
<dbReference type="AlphaFoldDB" id="A0A0A5GR44"/>
<protein>
    <recommendedName>
        <fullName evidence="6">RNA-binding protein AU-1/Ribonuclease E/G domain-containing protein</fullName>
    </recommendedName>
</protein>
<evidence type="ECO:0000313" key="7">
    <source>
        <dbReference type="EMBL" id="KGX93630.1"/>
    </source>
</evidence>
<dbReference type="Gene3D" id="2.40.50.140">
    <property type="entry name" value="Nucleic acid-binding proteins"/>
    <property type="match status" value="1"/>
</dbReference>
<dbReference type="EMBL" id="AVPE01000002">
    <property type="protein sequence ID" value="KGX93630.1"/>
    <property type="molecule type" value="Genomic_DNA"/>
</dbReference>
<dbReference type="GO" id="GO:0046872">
    <property type="term" value="F:metal ion binding"/>
    <property type="evidence" value="ECO:0007669"/>
    <property type="project" value="UniProtKB-KW"/>
</dbReference>
<dbReference type="SUPFAM" id="SSF50249">
    <property type="entry name" value="Nucleic acid-binding proteins"/>
    <property type="match status" value="1"/>
</dbReference>
<dbReference type="InterPro" id="IPR019307">
    <property type="entry name" value="RNA-bd_AU-1/RNase_E/G"/>
</dbReference>
<keyword evidence="5" id="KW-0694">RNA-binding</keyword>
<evidence type="ECO:0000256" key="4">
    <source>
        <dbReference type="ARBA" id="ARBA00022842"/>
    </source>
</evidence>
<evidence type="ECO:0000313" key="8">
    <source>
        <dbReference type="Proteomes" id="UP000030528"/>
    </source>
</evidence>
<dbReference type="GO" id="GO:0004540">
    <property type="term" value="F:RNA nuclease activity"/>
    <property type="evidence" value="ECO:0007669"/>
    <property type="project" value="InterPro"/>
</dbReference>
<organism evidence="7 8">
    <name type="scientific">Pontibacillus halophilus JSM 076056 = DSM 19796</name>
    <dbReference type="NCBI Taxonomy" id="1385510"/>
    <lineage>
        <taxon>Bacteria</taxon>
        <taxon>Bacillati</taxon>
        <taxon>Bacillota</taxon>
        <taxon>Bacilli</taxon>
        <taxon>Bacillales</taxon>
        <taxon>Bacillaceae</taxon>
        <taxon>Pontibacillus</taxon>
    </lineage>
</organism>
<dbReference type="STRING" id="1385510.GCA_000425205_01041"/>
<accession>A0A0A5GR44</accession>
<dbReference type="eggNOG" id="COG1530">
    <property type="taxonomic scope" value="Bacteria"/>
</dbReference>
<dbReference type="CDD" id="cd04453">
    <property type="entry name" value="S1_RNase_E"/>
    <property type="match status" value="1"/>
</dbReference>
<dbReference type="Pfam" id="PF10150">
    <property type="entry name" value="RNase_E_G"/>
    <property type="match status" value="1"/>
</dbReference>
<proteinExistence type="predicted"/>
<evidence type="ECO:0000256" key="5">
    <source>
        <dbReference type="ARBA" id="ARBA00022884"/>
    </source>
</evidence>
<dbReference type="GO" id="GO:0016787">
    <property type="term" value="F:hydrolase activity"/>
    <property type="evidence" value="ECO:0007669"/>
    <property type="project" value="UniProtKB-KW"/>
</dbReference>
<evidence type="ECO:0000256" key="1">
    <source>
        <dbReference type="ARBA" id="ARBA00001946"/>
    </source>
</evidence>
<dbReference type="Proteomes" id="UP000030528">
    <property type="component" value="Unassembled WGS sequence"/>
</dbReference>
<evidence type="ECO:0000256" key="2">
    <source>
        <dbReference type="ARBA" id="ARBA00022723"/>
    </source>
</evidence>
<keyword evidence="2" id="KW-0479">Metal-binding</keyword>
<dbReference type="NCBIfam" id="TIGR00757">
    <property type="entry name" value="RNaseEG"/>
    <property type="match status" value="1"/>
</dbReference>
<sequence>MKHMYIHTLATEKWAVVTEGRDIVDLVVERPSKASLVGNIYQARVINVEKSLDAGFVDYGEEKFGFLKRTEIPEARQHGLPIEKAVHEGQALWVQVTKDAYDSKGAQVTANVTLPGRNMVYLPFGGYVAMSRKFQQEEREQLTSIFNEKLGDGEGLIVRTSAKDRDEDALLNELQQLRKDWEEITSTPNKKPPFIVYEDNEIPNRLLSRYRPEEIEGIFVDEAEIKQAIVSKYSEFPTPVLQSELEASLPISFTAIRERIVQRNVPLKNGAELIIDRTEAMTVMDVNTAKRTKTAHKGMNTLETNRLAATEAARQIRLRNLSGIIVIDFIDMKNEQERAQVIHTMKQELRKDRIRTEVYGFTRLGILELTRKRESVSLPLLFLEEWNSTVSAESHAYDWERELWSYRRNDQDVMLYEARPDVVEAFHNSIDLKKLQSHLYKEVYVLNNRESDVPYRIRYVGNKDSMKERPFYSDSAVDRML</sequence>
<dbReference type="PANTHER" id="PTHR30001:SF0">
    <property type="entry name" value="RIBONUCLEASE G"/>
    <property type="match status" value="1"/>
</dbReference>
<comment type="cofactor">
    <cofactor evidence="1">
        <name>Mg(2+)</name>
        <dbReference type="ChEBI" id="CHEBI:18420"/>
    </cofactor>
</comment>
<comment type="caution">
    <text evidence="7">The sequence shown here is derived from an EMBL/GenBank/DDBJ whole genome shotgun (WGS) entry which is preliminary data.</text>
</comment>
<keyword evidence="3" id="KW-0378">Hydrolase</keyword>
<name>A0A0A5GR44_9BACI</name>
<keyword evidence="8" id="KW-1185">Reference proteome</keyword>
<dbReference type="InterPro" id="IPR012340">
    <property type="entry name" value="NA-bd_OB-fold"/>
</dbReference>
<dbReference type="GO" id="GO:0005737">
    <property type="term" value="C:cytoplasm"/>
    <property type="evidence" value="ECO:0007669"/>
    <property type="project" value="TreeGrafter"/>
</dbReference>
<dbReference type="PANTHER" id="PTHR30001">
    <property type="entry name" value="RIBONUCLEASE"/>
    <property type="match status" value="1"/>
</dbReference>
<dbReference type="GO" id="GO:0006364">
    <property type="term" value="P:rRNA processing"/>
    <property type="evidence" value="ECO:0007669"/>
    <property type="project" value="TreeGrafter"/>
</dbReference>
<keyword evidence="4" id="KW-0460">Magnesium</keyword>
<evidence type="ECO:0000259" key="6">
    <source>
        <dbReference type="Pfam" id="PF10150"/>
    </source>
</evidence>
<evidence type="ECO:0000256" key="3">
    <source>
        <dbReference type="ARBA" id="ARBA00022801"/>
    </source>
</evidence>
<reference evidence="7 8" key="1">
    <citation type="submission" date="2013-08" db="EMBL/GenBank/DDBJ databases">
        <authorList>
            <person name="Huang J."/>
            <person name="Wang G."/>
        </authorList>
    </citation>
    <scope>NUCLEOTIDE SEQUENCE [LARGE SCALE GENOMIC DNA]</scope>
    <source>
        <strain evidence="7 8">JSM 076056</strain>
    </source>
</reference>
<dbReference type="GO" id="GO:0003723">
    <property type="term" value="F:RNA binding"/>
    <property type="evidence" value="ECO:0007669"/>
    <property type="project" value="UniProtKB-KW"/>
</dbReference>
<dbReference type="RefSeq" id="WP_026802067.1">
    <property type="nucleotide sequence ID" value="NZ_AVPE01000002.1"/>
</dbReference>